<dbReference type="eggNOG" id="COG0664">
    <property type="taxonomic scope" value="Bacteria"/>
</dbReference>
<feature type="transmembrane region" description="Helical" evidence="12">
    <location>
        <begin position="56"/>
        <end position="74"/>
    </location>
</feature>
<keyword evidence="4 12" id="KW-0812">Transmembrane</keyword>
<dbReference type="Gene3D" id="1.20.120.350">
    <property type="entry name" value="Voltage-gated potassium channels. Chain C"/>
    <property type="match status" value="1"/>
</dbReference>
<evidence type="ECO:0000256" key="7">
    <source>
        <dbReference type="ARBA" id="ARBA00022958"/>
    </source>
</evidence>
<keyword evidence="15" id="KW-1185">Reference proteome</keyword>
<dbReference type="Pfam" id="PF00520">
    <property type="entry name" value="Ion_trans"/>
    <property type="match status" value="1"/>
</dbReference>
<keyword evidence="2" id="KW-0813">Transport</keyword>
<evidence type="ECO:0000256" key="8">
    <source>
        <dbReference type="ARBA" id="ARBA00022989"/>
    </source>
</evidence>
<feature type="transmembrane region" description="Helical" evidence="12">
    <location>
        <begin position="86"/>
        <end position="106"/>
    </location>
</feature>
<keyword evidence="5" id="KW-0631">Potassium channel</keyword>
<keyword evidence="3" id="KW-0633">Potassium transport</keyword>
<dbReference type="RefSeq" id="WP_008274166.1">
    <property type="nucleotide sequence ID" value="NZ_AAXW01000005.1"/>
</dbReference>
<dbReference type="AlphaFoldDB" id="A3ILE7"/>
<dbReference type="InterPro" id="IPR028325">
    <property type="entry name" value="VG_K_chnl"/>
</dbReference>
<evidence type="ECO:0000256" key="1">
    <source>
        <dbReference type="ARBA" id="ARBA00004141"/>
    </source>
</evidence>
<evidence type="ECO:0000259" key="13">
    <source>
        <dbReference type="Pfam" id="PF00520"/>
    </source>
</evidence>
<name>A3ILE7_9CHRO</name>
<dbReference type="EMBL" id="AAXW01000005">
    <property type="protein sequence ID" value="EAZ92598.1"/>
    <property type="molecule type" value="Genomic_DNA"/>
</dbReference>
<feature type="transmembrane region" description="Helical" evidence="12">
    <location>
        <begin position="204"/>
        <end position="224"/>
    </location>
</feature>
<comment type="caution">
    <text evidence="14">The sequence shown here is derived from an EMBL/GenBank/DDBJ whole genome shotgun (WGS) entry which is preliminary data.</text>
</comment>
<evidence type="ECO:0000256" key="4">
    <source>
        <dbReference type="ARBA" id="ARBA00022692"/>
    </source>
</evidence>
<evidence type="ECO:0000256" key="11">
    <source>
        <dbReference type="ARBA" id="ARBA00023303"/>
    </source>
</evidence>
<accession>A3ILE7</accession>
<reference evidence="14 15" key="1">
    <citation type="submission" date="2007-03" db="EMBL/GenBank/DDBJ databases">
        <authorList>
            <person name="Stal L."/>
            <person name="Ferriera S."/>
            <person name="Johnson J."/>
            <person name="Kravitz S."/>
            <person name="Beeson K."/>
            <person name="Sutton G."/>
            <person name="Rogers Y.-H."/>
            <person name="Friedman R."/>
            <person name="Frazier M."/>
            <person name="Venter J.C."/>
        </authorList>
    </citation>
    <scope>NUCLEOTIDE SEQUENCE [LARGE SCALE GENOMIC DNA]</scope>
    <source>
        <strain evidence="14 15">CCY0110</strain>
    </source>
</reference>
<keyword evidence="6" id="KW-0851">Voltage-gated channel</keyword>
<feature type="transmembrane region" description="Helical" evidence="12">
    <location>
        <begin position="176"/>
        <end position="198"/>
    </location>
</feature>
<evidence type="ECO:0000256" key="3">
    <source>
        <dbReference type="ARBA" id="ARBA00022538"/>
    </source>
</evidence>
<feature type="transmembrane region" description="Helical" evidence="12">
    <location>
        <begin position="142"/>
        <end position="164"/>
    </location>
</feature>
<dbReference type="PANTHER" id="PTHR11537">
    <property type="entry name" value="VOLTAGE-GATED POTASSIUM CHANNEL"/>
    <property type="match status" value="1"/>
</dbReference>
<gene>
    <name evidence="14" type="ORF">CY0110_23566</name>
</gene>
<evidence type="ECO:0000256" key="9">
    <source>
        <dbReference type="ARBA" id="ARBA00023065"/>
    </source>
</evidence>
<evidence type="ECO:0000256" key="2">
    <source>
        <dbReference type="ARBA" id="ARBA00022448"/>
    </source>
</evidence>
<dbReference type="Gene3D" id="1.10.287.70">
    <property type="match status" value="1"/>
</dbReference>
<evidence type="ECO:0000256" key="6">
    <source>
        <dbReference type="ARBA" id="ARBA00022882"/>
    </source>
</evidence>
<dbReference type="OrthoDB" id="9810759at2"/>
<dbReference type="GO" id="GO:0008076">
    <property type="term" value="C:voltage-gated potassium channel complex"/>
    <property type="evidence" value="ECO:0007669"/>
    <property type="project" value="InterPro"/>
</dbReference>
<dbReference type="GO" id="GO:0001508">
    <property type="term" value="P:action potential"/>
    <property type="evidence" value="ECO:0007669"/>
    <property type="project" value="TreeGrafter"/>
</dbReference>
<comment type="subcellular location">
    <subcellularLocation>
        <location evidence="1">Membrane</location>
        <topology evidence="1">Multi-pass membrane protein</topology>
    </subcellularLocation>
</comment>
<evidence type="ECO:0000256" key="12">
    <source>
        <dbReference type="SAM" id="Phobius"/>
    </source>
</evidence>
<proteinExistence type="predicted"/>
<dbReference type="InterPro" id="IPR027359">
    <property type="entry name" value="Volt_channel_dom_sf"/>
</dbReference>
<dbReference type="Proteomes" id="UP000003781">
    <property type="component" value="Unassembled WGS sequence"/>
</dbReference>
<keyword evidence="8 12" id="KW-1133">Transmembrane helix</keyword>
<evidence type="ECO:0000256" key="5">
    <source>
        <dbReference type="ARBA" id="ARBA00022826"/>
    </source>
</evidence>
<evidence type="ECO:0000256" key="10">
    <source>
        <dbReference type="ARBA" id="ARBA00023136"/>
    </source>
</evidence>
<feature type="domain" description="Ion transport" evidence="13">
    <location>
        <begin position="27"/>
        <end position="230"/>
    </location>
</feature>
<dbReference type="PANTHER" id="PTHR11537:SF254">
    <property type="entry name" value="POTASSIUM VOLTAGE-GATED CHANNEL PROTEIN SHAB"/>
    <property type="match status" value="1"/>
</dbReference>
<feature type="transmembrane region" description="Helical" evidence="12">
    <location>
        <begin position="21"/>
        <end position="44"/>
    </location>
</feature>
<keyword evidence="10 12" id="KW-0472">Membrane</keyword>
<keyword evidence="11" id="KW-0407">Ion channel</keyword>
<evidence type="ECO:0000313" key="15">
    <source>
        <dbReference type="Proteomes" id="UP000003781"/>
    </source>
</evidence>
<keyword evidence="9" id="KW-0406">Ion transport</keyword>
<dbReference type="PRINTS" id="PR00169">
    <property type="entry name" value="KCHANNEL"/>
</dbReference>
<dbReference type="GO" id="GO:0005249">
    <property type="term" value="F:voltage-gated potassium channel activity"/>
    <property type="evidence" value="ECO:0007669"/>
    <property type="project" value="InterPro"/>
</dbReference>
<keyword evidence="7" id="KW-0630">Potassium</keyword>
<evidence type="ECO:0000313" key="14">
    <source>
        <dbReference type="EMBL" id="EAZ92598.1"/>
    </source>
</evidence>
<organism evidence="14 15">
    <name type="scientific">Crocosphaera chwakensis CCY0110</name>
    <dbReference type="NCBI Taxonomy" id="391612"/>
    <lineage>
        <taxon>Bacteria</taxon>
        <taxon>Bacillati</taxon>
        <taxon>Cyanobacteriota</taxon>
        <taxon>Cyanophyceae</taxon>
        <taxon>Oscillatoriophycideae</taxon>
        <taxon>Chroococcales</taxon>
        <taxon>Aphanothecaceae</taxon>
        <taxon>Crocosphaera</taxon>
        <taxon>Crocosphaera chwakensis</taxon>
    </lineage>
</organism>
<sequence length="261" mass="30089">MEVPNFNIKEKISYYLDNFNSPIGIAVNLAILGLILLSSGIFVIETYPLPESSLTFLAKLDNVILYLFTFEYLIRLWCAKSKTKFIFSLFSFIDLLSILPLFIGFVDIRFIRILRWFRILRLLRLIKFETSLFRVKSEDGVVLVRIFLILFSLIFIYSGAIYQVEHYSNPEVFKTFFDALYFSVVTMTTVGFGDVIPLSEAGRILTVMMIFSGILLIPWQLGILTQKFLQNSQQGDQNCSHCGLKFHDRDANFCKICGTKL</sequence>
<dbReference type="InterPro" id="IPR005821">
    <property type="entry name" value="Ion_trans_dom"/>
</dbReference>
<protein>
    <recommendedName>
        <fullName evidence="13">Ion transport domain-containing protein</fullName>
    </recommendedName>
</protein>
<dbReference type="SUPFAM" id="SSF81324">
    <property type="entry name" value="Voltage-gated potassium channels"/>
    <property type="match status" value="1"/>
</dbReference>